<gene>
    <name evidence="2" type="ORF">F2Q69_00022155</name>
</gene>
<evidence type="ECO:0000313" key="3">
    <source>
        <dbReference type="Proteomes" id="UP000712600"/>
    </source>
</evidence>
<proteinExistence type="predicted"/>
<dbReference type="AlphaFoldDB" id="A0A8S9QPU5"/>
<sequence>MRSMVWKAKKSYASSTTMVLGTGRNRTFSTTTTSKGLTPTTNKEDTNQSRTLSKGAISQGKTSLLVSTITANSVLKLKEVLHKLQLQIQV</sequence>
<evidence type="ECO:0000313" key="2">
    <source>
        <dbReference type="EMBL" id="KAF3540738.1"/>
    </source>
</evidence>
<dbReference type="Proteomes" id="UP000712600">
    <property type="component" value="Unassembled WGS sequence"/>
</dbReference>
<dbReference type="EMBL" id="QGKX02001290">
    <property type="protein sequence ID" value="KAF3540738.1"/>
    <property type="molecule type" value="Genomic_DNA"/>
</dbReference>
<evidence type="ECO:0000256" key="1">
    <source>
        <dbReference type="SAM" id="MobiDB-lite"/>
    </source>
</evidence>
<feature type="region of interest" description="Disordered" evidence="1">
    <location>
        <begin position="23"/>
        <end position="54"/>
    </location>
</feature>
<organism evidence="2 3">
    <name type="scientific">Brassica cretica</name>
    <name type="common">Mustard</name>
    <dbReference type="NCBI Taxonomy" id="69181"/>
    <lineage>
        <taxon>Eukaryota</taxon>
        <taxon>Viridiplantae</taxon>
        <taxon>Streptophyta</taxon>
        <taxon>Embryophyta</taxon>
        <taxon>Tracheophyta</taxon>
        <taxon>Spermatophyta</taxon>
        <taxon>Magnoliopsida</taxon>
        <taxon>eudicotyledons</taxon>
        <taxon>Gunneridae</taxon>
        <taxon>Pentapetalae</taxon>
        <taxon>rosids</taxon>
        <taxon>malvids</taxon>
        <taxon>Brassicales</taxon>
        <taxon>Brassicaceae</taxon>
        <taxon>Brassiceae</taxon>
        <taxon>Brassica</taxon>
    </lineage>
</organism>
<accession>A0A8S9QPU5</accession>
<reference evidence="2" key="1">
    <citation type="submission" date="2019-12" db="EMBL/GenBank/DDBJ databases">
        <title>Genome sequencing and annotation of Brassica cretica.</title>
        <authorList>
            <person name="Studholme D.J."/>
            <person name="Sarris P."/>
        </authorList>
    </citation>
    <scope>NUCLEOTIDE SEQUENCE</scope>
    <source>
        <strain evidence="2">PFS-109/04</strain>
        <tissue evidence="2">Leaf</tissue>
    </source>
</reference>
<feature type="compositionally biased region" description="Low complexity" evidence="1">
    <location>
        <begin position="23"/>
        <end position="41"/>
    </location>
</feature>
<name>A0A8S9QPU5_BRACR</name>
<protein>
    <submittedName>
        <fullName evidence="2">Uncharacterized protein</fullName>
    </submittedName>
</protein>
<comment type="caution">
    <text evidence="2">The sequence shown here is derived from an EMBL/GenBank/DDBJ whole genome shotgun (WGS) entry which is preliminary data.</text>
</comment>